<dbReference type="EMBL" id="JACSPX010000001">
    <property type="protein sequence ID" value="MBD8010976.1"/>
    <property type="molecule type" value="Genomic_DNA"/>
</dbReference>
<protein>
    <submittedName>
        <fullName evidence="3">Uncharacterized protein</fullName>
    </submittedName>
</protein>
<proteinExistence type="predicted"/>
<evidence type="ECO:0000256" key="2">
    <source>
        <dbReference type="SAM" id="Phobius"/>
    </source>
</evidence>
<evidence type="ECO:0000313" key="3">
    <source>
        <dbReference type="EMBL" id="MBD8010976.1"/>
    </source>
</evidence>
<sequence>MTEQQPEYVWAYSDEKPKRGRTWLIVGLAVAAVVIAALVFWLFLRPGAPLASATPTASATPSASVSPSASASATESATPSAAPSEAPEPSMTPVTTPPPPVDPSMGAFRGQVGGWLNDALTGLDIVADSKGSDAVPVVDNLRDDAQRLAEVPAPSSISSDWNKAVSDYSGRLTELRKAVSSGSDVSVDAARVSAQRLRELVGL</sequence>
<organism evidence="3 4">
    <name type="scientific">Microbacterium commune</name>
    <dbReference type="NCBI Taxonomy" id="2762219"/>
    <lineage>
        <taxon>Bacteria</taxon>
        <taxon>Bacillati</taxon>
        <taxon>Actinomycetota</taxon>
        <taxon>Actinomycetes</taxon>
        <taxon>Micrococcales</taxon>
        <taxon>Microbacteriaceae</taxon>
        <taxon>Microbacterium</taxon>
    </lineage>
</organism>
<keyword evidence="2" id="KW-0812">Transmembrane</keyword>
<name>A0ABR8W2K7_9MICO</name>
<keyword evidence="4" id="KW-1185">Reference proteome</keyword>
<keyword evidence="2" id="KW-0472">Membrane</keyword>
<keyword evidence="2" id="KW-1133">Transmembrane helix</keyword>
<evidence type="ECO:0000256" key="1">
    <source>
        <dbReference type="SAM" id="MobiDB-lite"/>
    </source>
</evidence>
<dbReference type="Proteomes" id="UP000611521">
    <property type="component" value="Unassembled WGS sequence"/>
</dbReference>
<feature type="transmembrane region" description="Helical" evidence="2">
    <location>
        <begin position="23"/>
        <end position="44"/>
    </location>
</feature>
<feature type="compositionally biased region" description="Low complexity" evidence="1">
    <location>
        <begin position="53"/>
        <end position="94"/>
    </location>
</feature>
<comment type="caution">
    <text evidence="3">The sequence shown here is derived from an EMBL/GenBank/DDBJ whole genome shotgun (WGS) entry which is preliminary data.</text>
</comment>
<dbReference type="RefSeq" id="WP_191711841.1">
    <property type="nucleotide sequence ID" value="NZ_JACSPX010000001.1"/>
</dbReference>
<gene>
    <name evidence="3" type="ORF">H9633_01520</name>
</gene>
<reference evidence="3 4" key="1">
    <citation type="submission" date="2020-08" db="EMBL/GenBank/DDBJ databases">
        <title>A Genomic Blueprint of the Chicken Gut Microbiome.</title>
        <authorList>
            <person name="Gilroy R."/>
            <person name="Ravi A."/>
            <person name="Getino M."/>
            <person name="Pursley I."/>
            <person name="Horton D.L."/>
            <person name="Alikhan N.-F."/>
            <person name="Baker D."/>
            <person name="Gharbi K."/>
            <person name="Hall N."/>
            <person name="Watson M."/>
            <person name="Adriaenssens E.M."/>
            <person name="Foster-Nyarko E."/>
            <person name="Jarju S."/>
            <person name="Secka A."/>
            <person name="Antonio M."/>
            <person name="Oren A."/>
            <person name="Chaudhuri R."/>
            <person name="La Ragione R.M."/>
            <person name="Hildebrand F."/>
            <person name="Pallen M.J."/>
        </authorList>
    </citation>
    <scope>NUCLEOTIDE SEQUENCE [LARGE SCALE GENOMIC DNA]</scope>
    <source>
        <strain evidence="3 4">Re1</strain>
    </source>
</reference>
<accession>A0ABR8W2K7</accession>
<feature type="region of interest" description="Disordered" evidence="1">
    <location>
        <begin position="53"/>
        <end position="108"/>
    </location>
</feature>
<evidence type="ECO:0000313" key="4">
    <source>
        <dbReference type="Proteomes" id="UP000611521"/>
    </source>
</evidence>